<dbReference type="EMBL" id="BAABAQ010000003">
    <property type="protein sequence ID" value="GAA4187367.1"/>
    <property type="molecule type" value="Genomic_DNA"/>
</dbReference>
<accession>A0ABP8AQ35</accession>
<name>A0ABP8AQ35_9ACTN</name>
<keyword evidence="2" id="KW-1185">Reference proteome</keyword>
<organism evidence="1 2">
    <name type="scientific">Streptosporangium oxazolinicum</name>
    <dbReference type="NCBI Taxonomy" id="909287"/>
    <lineage>
        <taxon>Bacteria</taxon>
        <taxon>Bacillati</taxon>
        <taxon>Actinomycetota</taxon>
        <taxon>Actinomycetes</taxon>
        <taxon>Streptosporangiales</taxon>
        <taxon>Streptosporangiaceae</taxon>
        <taxon>Streptosporangium</taxon>
    </lineage>
</organism>
<comment type="caution">
    <text evidence="1">The sequence shown here is derived from an EMBL/GenBank/DDBJ whole genome shotgun (WGS) entry which is preliminary data.</text>
</comment>
<evidence type="ECO:0000313" key="2">
    <source>
        <dbReference type="Proteomes" id="UP001501251"/>
    </source>
</evidence>
<protein>
    <submittedName>
        <fullName evidence="1">Uncharacterized protein</fullName>
    </submittedName>
</protein>
<reference evidence="2" key="1">
    <citation type="journal article" date="2019" name="Int. J. Syst. Evol. Microbiol.">
        <title>The Global Catalogue of Microorganisms (GCM) 10K type strain sequencing project: providing services to taxonomists for standard genome sequencing and annotation.</title>
        <authorList>
            <consortium name="The Broad Institute Genomics Platform"/>
            <consortium name="The Broad Institute Genome Sequencing Center for Infectious Disease"/>
            <person name="Wu L."/>
            <person name="Ma J."/>
        </authorList>
    </citation>
    <scope>NUCLEOTIDE SEQUENCE [LARGE SCALE GENOMIC DNA]</scope>
    <source>
        <strain evidence="2">JCM 17388</strain>
    </source>
</reference>
<dbReference type="Proteomes" id="UP001501251">
    <property type="component" value="Unassembled WGS sequence"/>
</dbReference>
<proteinExistence type="predicted"/>
<sequence>MSHPLTGEPYDCPSTLALPDNPERGLLDLTGAPAVVRACGYHTHTGMEQATLVGSRVVSGQVAHVLIEEIRENRAPNRIRRCPAPTFWELWLIRQEGVGEIRLRVELGMCGFITDGVTHQAIPPSARLGFVHATTPPPPPELLG</sequence>
<dbReference type="RefSeq" id="WP_344917527.1">
    <property type="nucleotide sequence ID" value="NZ_BAABAQ010000003.1"/>
</dbReference>
<evidence type="ECO:0000313" key="1">
    <source>
        <dbReference type="EMBL" id="GAA4187367.1"/>
    </source>
</evidence>
<gene>
    <name evidence="1" type="ORF">GCM10022252_20750</name>
</gene>